<feature type="transmembrane region" description="Helical" evidence="10">
    <location>
        <begin position="128"/>
        <end position="149"/>
    </location>
</feature>
<dbReference type="PANTHER" id="PTHR10791:SF115">
    <property type="entry name" value="BIDIRECTIONAL SUGAR TRANSPORTER SWEET"/>
    <property type="match status" value="1"/>
</dbReference>
<dbReference type="GO" id="GO:0005886">
    <property type="term" value="C:plasma membrane"/>
    <property type="evidence" value="ECO:0007669"/>
    <property type="project" value="UniProtKB-SubCell"/>
</dbReference>
<evidence type="ECO:0000256" key="4">
    <source>
        <dbReference type="ARBA" id="ARBA00022475"/>
    </source>
</evidence>
<feature type="transmembrane region" description="Helical" evidence="10">
    <location>
        <begin position="161"/>
        <end position="183"/>
    </location>
</feature>
<sequence length="277" mass="31110">MAPHIWIITSGILGNILSFMVYLAPLPTFVRVYKKKSTEGFQSIPYVVALFSSVLWIYYATLKPNAYLLLSINSVGCLVETIYIVIFLIYAPKKARILTLKLLLLFNFGGFLPILLLTHFLAGGSLRIHIVGWFCVGLSASVFAAPLSIMRLVIRTKSVEFMPITLSFFLTLSAVMWLIYGILLKDFYIAVPNILGVAFGIVQMILYVIYKKFKKDEDEDKEKQVLEPTGVQNDNKQQNFGANCEVGKDVNQHEQVETNNNKSMGSSHEIQLRASAV</sequence>
<organism evidence="12 13">
    <name type="scientific">Rubroshorea leprosula</name>
    <dbReference type="NCBI Taxonomy" id="152421"/>
    <lineage>
        <taxon>Eukaryota</taxon>
        <taxon>Viridiplantae</taxon>
        <taxon>Streptophyta</taxon>
        <taxon>Embryophyta</taxon>
        <taxon>Tracheophyta</taxon>
        <taxon>Spermatophyta</taxon>
        <taxon>Magnoliopsida</taxon>
        <taxon>eudicotyledons</taxon>
        <taxon>Gunneridae</taxon>
        <taxon>Pentapetalae</taxon>
        <taxon>rosids</taxon>
        <taxon>malvids</taxon>
        <taxon>Malvales</taxon>
        <taxon>Dipterocarpaceae</taxon>
        <taxon>Rubroshorea</taxon>
    </lineage>
</organism>
<evidence type="ECO:0000256" key="7">
    <source>
        <dbReference type="ARBA" id="ARBA00022737"/>
    </source>
</evidence>
<dbReference type="Gene3D" id="1.20.1280.290">
    <property type="match status" value="2"/>
</dbReference>
<keyword evidence="7" id="KW-0677">Repeat</keyword>
<feature type="transmembrane region" description="Helical" evidence="10">
    <location>
        <begin position="6"/>
        <end position="24"/>
    </location>
</feature>
<dbReference type="FunFam" id="1.20.1280.290:FF:000001">
    <property type="entry name" value="Bidirectional sugar transporter SWEET"/>
    <property type="match status" value="1"/>
</dbReference>
<dbReference type="Pfam" id="PF03083">
    <property type="entry name" value="MtN3_slv"/>
    <property type="match status" value="2"/>
</dbReference>
<evidence type="ECO:0000256" key="2">
    <source>
        <dbReference type="ARBA" id="ARBA00007809"/>
    </source>
</evidence>
<evidence type="ECO:0000256" key="3">
    <source>
        <dbReference type="ARBA" id="ARBA00022448"/>
    </source>
</evidence>
<dbReference type="InterPro" id="IPR004316">
    <property type="entry name" value="SWEET_rpt"/>
</dbReference>
<keyword evidence="4" id="KW-1003">Cell membrane</keyword>
<keyword evidence="6 10" id="KW-0812">Transmembrane</keyword>
<feature type="transmembrane region" description="Helical" evidence="10">
    <location>
        <begin position="67"/>
        <end position="90"/>
    </location>
</feature>
<dbReference type="GO" id="GO:0051119">
    <property type="term" value="F:sugar transmembrane transporter activity"/>
    <property type="evidence" value="ECO:0007669"/>
    <property type="project" value="InterPro"/>
</dbReference>
<feature type="region of interest" description="Disordered" evidence="11">
    <location>
        <begin position="251"/>
        <end position="277"/>
    </location>
</feature>
<name>A0AAV5K0L8_9ROSI</name>
<dbReference type="InterPro" id="IPR047664">
    <property type="entry name" value="SWEET"/>
</dbReference>
<keyword evidence="3 10" id="KW-0813">Transport</keyword>
<feature type="transmembrane region" description="Helical" evidence="10">
    <location>
        <begin position="189"/>
        <end position="210"/>
    </location>
</feature>
<dbReference type="EMBL" id="BPVZ01000048">
    <property type="protein sequence ID" value="GKV17387.1"/>
    <property type="molecule type" value="Genomic_DNA"/>
</dbReference>
<evidence type="ECO:0000256" key="5">
    <source>
        <dbReference type="ARBA" id="ARBA00022597"/>
    </source>
</evidence>
<dbReference type="AlphaFoldDB" id="A0AAV5K0L8"/>
<keyword evidence="5 10" id="KW-0762">Sugar transport</keyword>
<evidence type="ECO:0000256" key="11">
    <source>
        <dbReference type="SAM" id="MobiDB-lite"/>
    </source>
</evidence>
<protein>
    <recommendedName>
        <fullName evidence="10">Bidirectional sugar transporter SWEET</fullName>
    </recommendedName>
</protein>
<evidence type="ECO:0000313" key="13">
    <source>
        <dbReference type="Proteomes" id="UP001054252"/>
    </source>
</evidence>
<evidence type="ECO:0000256" key="9">
    <source>
        <dbReference type="ARBA" id="ARBA00023136"/>
    </source>
</evidence>
<feature type="transmembrane region" description="Helical" evidence="10">
    <location>
        <begin position="102"/>
        <end position="122"/>
    </location>
</feature>
<feature type="compositionally biased region" description="Polar residues" evidence="11">
    <location>
        <begin position="257"/>
        <end position="269"/>
    </location>
</feature>
<evidence type="ECO:0000256" key="8">
    <source>
        <dbReference type="ARBA" id="ARBA00022989"/>
    </source>
</evidence>
<comment type="similarity">
    <text evidence="2 10">Belongs to the SWEET sugar transporter family.</text>
</comment>
<comment type="function">
    <text evidence="10">Mediates both low-affinity uptake and efflux of sugar across the membrane.</text>
</comment>
<keyword evidence="13" id="KW-1185">Reference proteome</keyword>
<evidence type="ECO:0000313" key="12">
    <source>
        <dbReference type="EMBL" id="GKV17387.1"/>
    </source>
</evidence>
<proteinExistence type="inferred from homology"/>
<evidence type="ECO:0000256" key="1">
    <source>
        <dbReference type="ARBA" id="ARBA00004651"/>
    </source>
</evidence>
<evidence type="ECO:0000256" key="6">
    <source>
        <dbReference type="ARBA" id="ARBA00022692"/>
    </source>
</evidence>
<feature type="transmembrane region" description="Helical" evidence="10">
    <location>
        <begin position="44"/>
        <end position="61"/>
    </location>
</feature>
<reference evidence="12 13" key="1">
    <citation type="journal article" date="2021" name="Commun. Biol.">
        <title>The genome of Shorea leprosula (Dipterocarpaceae) highlights the ecological relevance of drought in aseasonal tropical rainforests.</title>
        <authorList>
            <person name="Ng K.K.S."/>
            <person name="Kobayashi M.J."/>
            <person name="Fawcett J.A."/>
            <person name="Hatakeyama M."/>
            <person name="Paape T."/>
            <person name="Ng C.H."/>
            <person name="Ang C.C."/>
            <person name="Tnah L.H."/>
            <person name="Lee C.T."/>
            <person name="Nishiyama T."/>
            <person name="Sese J."/>
            <person name="O'Brien M.J."/>
            <person name="Copetti D."/>
            <person name="Mohd Noor M.I."/>
            <person name="Ong R.C."/>
            <person name="Putra M."/>
            <person name="Sireger I.Z."/>
            <person name="Indrioko S."/>
            <person name="Kosugi Y."/>
            <person name="Izuno A."/>
            <person name="Isagi Y."/>
            <person name="Lee S.L."/>
            <person name="Shimizu K.K."/>
        </authorList>
    </citation>
    <scope>NUCLEOTIDE SEQUENCE [LARGE SCALE GENOMIC DNA]</scope>
    <source>
        <strain evidence="12">214</strain>
    </source>
</reference>
<dbReference type="PANTHER" id="PTHR10791">
    <property type="entry name" value="RAG1-ACTIVATING PROTEIN 1"/>
    <property type="match status" value="1"/>
</dbReference>
<keyword evidence="9 10" id="KW-0472">Membrane</keyword>
<evidence type="ECO:0000256" key="10">
    <source>
        <dbReference type="RuleBase" id="RU910715"/>
    </source>
</evidence>
<dbReference type="FunFam" id="1.20.1280.290:FF:000003">
    <property type="entry name" value="Bidirectional sugar transporter SWEET"/>
    <property type="match status" value="1"/>
</dbReference>
<comment type="subcellular location">
    <subcellularLocation>
        <location evidence="1 10">Cell membrane</location>
        <topology evidence="1 10">Multi-pass membrane protein</topology>
    </subcellularLocation>
</comment>
<gene>
    <name evidence="12" type="ORF">SLEP1_g27902</name>
</gene>
<dbReference type="Proteomes" id="UP001054252">
    <property type="component" value="Unassembled WGS sequence"/>
</dbReference>
<dbReference type="GO" id="GO:0008515">
    <property type="term" value="F:sucrose transmembrane transporter activity"/>
    <property type="evidence" value="ECO:0007669"/>
    <property type="project" value="UniProtKB-ARBA"/>
</dbReference>
<keyword evidence="8 10" id="KW-1133">Transmembrane helix</keyword>
<accession>A0AAV5K0L8</accession>
<comment type="caution">
    <text evidence="12">The sequence shown here is derived from an EMBL/GenBank/DDBJ whole genome shotgun (WGS) entry which is preliminary data.</text>
</comment>